<evidence type="ECO:0000256" key="4">
    <source>
        <dbReference type="ARBA" id="ARBA00022989"/>
    </source>
</evidence>
<feature type="transmembrane region" description="Helical" evidence="6">
    <location>
        <begin position="129"/>
        <end position="151"/>
    </location>
</feature>
<feature type="transmembrane region" description="Helical" evidence="6">
    <location>
        <begin position="733"/>
        <end position="753"/>
    </location>
</feature>
<feature type="transmembrane region" description="Helical" evidence="6">
    <location>
        <begin position="692"/>
        <end position="713"/>
    </location>
</feature>
<feature type="transmembrane region" description="Helical" evidence="6">
    <location>
        <begin position="461"/>
        <end position="485"/>
    </location>
</feature>
<dbReference type="InterPro" id="IPR002528">
    <property type="entry name" value="MATE_fam"/>
</dbReference>
<organism evidence="7 8">
    <name type="scientific">Camelus dromedarius</name>
    <name type="common">Dromedary</name>
    <name type="synonym">Arabian camel</name>
    <dbReference type="NCBI Taxonomy" id="9838"/>
    <lineage>
        <taxon>Eukaryota</taxon>
        <taxon>Metazoa</taxon>
        <taxon>Chordata</taxon>
        <taxon>Craniata</taxon>
        <taxon>Vertebrata</taxon>
        <taxon>Euteleostomi</taxon>
        <taxon>Mammalia</taxon>
        <taxon>Eutheria</taxon>
        <taxon>Laurasiatheria</taxon>
        <taxon>Artiodactyla</taxon>
        <taxon>Tylopoda</taxon>
        <taxon>Camelidae</taxon>
        <taxon>Camelus</taxon>
    </lineage>
</organism>
<dbReference type="NCBIfam" id="TIGR00797">
    <property type="entry name" value="matE"/>
    <property type="match status" value="1"/>
</dbReference>
<dbReference type="InterPro" id="IPR045069">
    <property type="entry name" value="MATE_euk"/>
</dbReference>
<feature type="transmembrane region" description="Helical" evidence="6">
    <location>
        <begin position="581"/>
        <end position="602"/>
    </location>
</feature>
<feature type="transmembrane region" description="Helical" evidence="6">
    <location>
        <begin position="275"/>
        <end position="294"/>
    </location>
</feature>
<feature type="transmembrane region" description="Helical" evidence="6">
    <location>
        <begin position="63"/>
        <end position="84"/>
    </location>
</feature>
<feature type="transmembrane region" description="Helical" evidence="6">
    <location>
        <begin position="536"/>
        <end position="569"/>
    </location>
</feature>
<feature type="transmembrane region" description="Helical" evidence="6">
    <location>
        <begin position="171"/>
        <end position="190"/>
    </location>
</feature>
<name>A0A5N4D1Q9_CAMDR</name>
<dbReference type="GO" id="GO:0042910">
    <property type="term" value="F:xenobiotic transmembrane transporter activity"/>
    <property type="evidence" value="ECO:0007669"/>
    <property type="project" value="InterPro"/>
</dbReference>
<evidence type="ECO:0000256" key="1">
    <source>
        <dbReference type="ARBA" id="ARBA00004141"/>
    </source>
</evidence>
<feature type="transmembrane region" description="Helical" evidence="6">
    <location>
        <begin position="774"/>
        <end position="793"/>
    </location>
</feature>
<proteinExistence type="inferred from homology"/>
<comment type="subcellular location">
    <subcellularLocation>
        <location evidence="1">Membrane</location>
        <topology evidence="1">Multi-pass membrane protein</topology>
    </subcellularLocation>
</comment>
<feature type="transmembrane region" description="Helical" evidence="6">
    <location>
        <begin position="927"/>
        <end position="947"/>
    </location>
</feature>
<evidence type="ECO:0000256" key="3">
    <source>
        <dbReference type="ARBA" id="ARBA00022692"/>
    </source>
</evidence>
<dbReference type="GO" id="GO:1990961">
    <property type="term" value="P:xenobiotic detoxification by transmembrane export across the plasma membrane"/>
    <property type="evidence" value="ECO:0007669"/>
    <property type="project" value="InterPro"/>
</dbReference>
<comment type="caution">
    <text evidence="7">The sequence shown here is derived from an EMBL/GenBank/DDBJ whole genome shotgun (WGS) entry which is preliminary data.</text>
</comment>
<dbReference type="PANTHER" id="PTHR11206">
    <property type="entry name" value="MULTIDRUG RESISTANCE PROTEIN"/>
    <property type="match status" value="1"/>
</dbReference>
<feature type="transmembrane region" description="Helical" evidence="6">
    <location>
        <begin position="622"/>
        <end position="641"/>
    </location>
</feature>
<keyword evidence="4 6" id="KW-1133">Transmembrane helix</keyword>
<dbReference type="GO" id="GO:0016020">
    <property type="term" value="C:membrane"/>
    <property type="evidence" value="ECO:0007669"/>
    <property type="project" value="UniProtKB-SubCell"/>
</dbReference>
<sequence>MGVKTWPLRNCTGTHTGCLRPRCPSGVWPWSAPFQSCRVMRVLFIAARPESEQGLCDKKERQFVAQLMVFLISFVSSVFCGHLGKLELDAVTLAIAVINVTGVSVGFGLSSACDTLISQTFGSPNKKHVGVIVQRGVLVLLLCCLPCWALFLNTQHILLLFRQDPAVSRLTQTYVTIFIPALPATFLYTLQVKYLLNQGIVLPQIVTGVAANLVNALANYLFLYQLHLGVMGSALANMISQFTLALLLFLYILLKKLHQDTWGGWSLECLQDWGAFFSLAVPSMLMLCIEWWAYEVGSFLSGQCGDSRGGLGLAGPVGEQGVSGLSPAGILGMVELGAQSIVYELAVIVYMIPTGFSVAASVRVGNALGAGDIEQAKKSSAVSLLVTGVQTLGDAPSARAPSPEPQAPSLQTPFSPEIVALVAQVVPIYAVSHLFEGLACTCGGVLRGSGNQKVGAVVNAVGYYVVGLPIGISLMFAAGLGVMGGPENHGGILMRDVEIKEETQLDQQVPPAECLQVRPRTSSPLSGKQLALRRGLLLLGALSILLLGILVRFLAQLMTFLISIVSSIFCGHLGRVELDAVTLAVSVVNITGISVGTGLASACDTLMSQSFGGKNLRRVGIILQRGTLILLLCCLPCWAVFINTESLLLLLRQDPEVSRMAQAYVMILIPALPATFLFQLQARYLQSQTLSCLLGPQGILMPQVVTGVAANVLNVGMNALLLYALDLGVVGSAWANTASQFFLSALLFLYMWWKKVHVDTWGGWTMDCFQEWGLYIRLAVPSMFMLCIEWWTFEIGTFLAGLVSVTELGAQAVIYELASAAYMVPLGLGTAASVRVGNALGAGEAKQARRACVTALLCAGACALVVGALLAALKDVAACVFTSDRGIVSLVSRVMPIFGPFHLFDALAGTSGGVLRGTGHQKMGACLNAVGYYLLGFPLGVSLMFAAQQGIVGTCLPSRTKEHCPVGNPSVVAQVRAGLKTIKEAAPSAPTGPRVLEKEESAVVILSDVVRPETQATQLAAVEDRGQDAAGTIGEVLSGRQLVVYRGMAVASAVAVLAAGVVVRVLSHRR</sequence>
<dbReference type="EMBL" id="JWIN03000016">
    <property type="protein sequence ID" value="KAB1264989.1"/>
    <property type="molecule type" value="Genomic_DNA"/>
</dbReference>
<dbReference type="Proteomes" id="UP000299084">
    <property type="component" value="Unassembled WGS sequence"/>
</dbReference>
<dbReference type="Pfam" id="PF01554">
    <property type="entry name" value="MatE"/>
    <property type="match status" value="4"/>
</dbReference>
<comment type="similarity">
    <text evidence="2 6">Belongs to the multi antimicrobial extrusion (MATE) (TC 2.A.66.1) family.</text>
</comment>
<feature type="transmembrane region" description="Helical" evidence="6">
    <location>
        <begin position="661"/>
        <end position="680"/>
    </location>
</feature>
<accession>A0A5N4D1Q9</accession>
<evidence type="ECO:0000256" key="6">
    <source>
        <dbReference type="RuleBase" id="RU004914"/>
    </source>
</evidence>
<feature type="transmembrane region" description="Helical" evidence="6">
    <location>
        <begin position="90"/>
        <end position="117"/>
    </location>
</feature>
<feature type="transmembrane region" description="Helical" evidence="6">
    <location>
        <begin position="202"/>
        <end position="222"/>
    </location>
</feature>
<dbReference type="CDD" id="cd13132">
    <property type="entry name" value="MATE_eukaryotic"/>
    <property type="match status" value="2"/>
</dbReference>
<feature type="transmembrane region" description="Helical" evidence="6">
    <location>
        <begin position="893"/>
        <end position="915"/>
    </location>
</feature>
<evidence type="ECO:0000256" key="5">
    <source>
        <dbReference type="ARBA" id="ARBA00023136"/>
    </source>
</evidence>
<feature type="transmembrane region" description="Helical" evidence="6">
    <location>
        <begin position="234"/>
        <end position="254"/>
    </location>
</feature>
<evidence type="ECO:0000313" key="7">
    <source>
        <dbReference type="EMBL" id="KAB1264989.1"/>
    </source>
</evidence>
<reference evidence="7 8" key="1">
    <citation type="journal article" date="2019" name="Mol. Ecol. Resour.">
        <title>Improving Illumina assemblies with Hi-C and long reads: an example with the North African dromedary.</title>
        <authorList>
            <person name="Elbers J.P."/>
            <person name="Rogers M.F."/>
            <person name="Perelman P.L."/>
            <person name="Proskuryakova A.A."/>
            <person name="Serdyukova N.A."/>
            <person name="Johnson W.E."/>
            <person name="Horin P."/>
            <person name="Corander J."/>
            <person name="Murphy D."/>
            <person name="Burger P.A."/>
        </authorList>
    </citation>
    <scope>NUCLEOTIDE SEQUENCE [LARGE SCALE GENOMIC DNA]</scope>
    <source>
        <strain evidence="7">Drom800</strain>
        <tissue evidence="7">Blood</tissue>
    </source>
</reference>
<keyword evidence="5 6" id="KW-0472">Membrane</keyword>
<feature type="transmembrane region" description="Helical" evidence="6">
    <location>
        <begin position="853"/>
        <end position="873"/>
    </location>
</feature>
<keyword evidence="3 6" id="KW-0812">Transmembrane</keyword>
<protein>
    <recommendedName>
        <fullName evidence="6">Multidrug and toxin extrusion protein</fullName>
    </recommendedName>
</protein>
<keyword evidence="8" id="KW-1185">Reference proteome</keyword>
<dbReference type="GO" id="GO:0015297">
    <property type="term" value="F:antiporter activity"/>
    <property type="evidence" value="ECO:0007669"/>
    <property type="project" value="InterPro"/>
</dbReference>
<evidence type="ECO:0000256" key="2">
    <source>
        <dbReference type="ARBA" id="ARBA00010199"/>
    </source>
</evidence>
<dbReference type="AlphaFoldDB" id="A0A5N4D1Q9"/>
<feature type="transmembrane region" description="Helical" evidence="6">
    <location>
        <begin position="813"/>
        <end position="832"/>
    </location>
</feature>
<feature type="transmembrane region" description="Helical" evidence="6">
    <location>
        <begin position="1043"/>
        <end position="1066"/>
    </location>
</feature>
<gene>
    <name evidence="7" type="ORF">Cadr_000018495</name>
</gene>
<evidence type="ECO:0000313" key="8">
    <source>
        <dbReference type="Proteomes" id="UP000299084"/>
    </source>
</evidence>